<dbReference type="GO" id="GO:0009061">
    <property type="term" value="P:anaerobic respiration"/>
    <property type="evidence" value="ECO:0007669"/>
    <property type="project" value="TreeGrafter"/>
</dbReference>
<dbReference type="Gene3D" id="1.20.950.20">
    <property type="entry name" value="Transmembrane di-heme cytochromes, Chain C"/>
    <property type="match status" value="1"/>
</dbReference>
<dbReference type="GO" id="GO:0022904">
    <property type="term" value="P:respiratory electron transport chain"/>
    <property type="evidence" value="ECO:0007669"/>
    <property type="project" value="InterPro"/>
</dbReference>
<evidence type="ECO:0000256" key="6">
    <source>
        <dbReference type="ARBA" id="ARBA00022617"/>
    </source>
</evidence>
<dbReference type="Proteomes" id="UP000622890">
    <property type="component" value="Unassembled WGS sequence"/>
</dbReference>
<keyword evidence="5" id="KW-1003">Cell membrane</keyword>
<dbReference type="Pfam" id="PF01292">
    <property type="entry name" value="Ni_hydr_CYTB"/>
    <property type="match status" value="1"/>
</dbReference>
<comment type="subcellular location">
    <subcellularLocation>
        <location evidence="2">Cell membrane</location>
        <topology evidence="2">Multi-pass membrane protein</topology>
    </subcellularLocation>
</comment>
<evidence type="ECO:0000256" key="14">
    <source>
        <dbReference type="SAM" id="Phobius"/>
    </source>
</evidence>
<evidence type="ECO:0000256" key="3">
    <source>
        <dbReference type="ARBA" id="ARBA00010747"/>
    </source>
</evidence>
<dbReference type="GO" id="GO:0009055">
    <property type="term" value="F:electron transfer activity"/>
    <property type="evidence" value="ECO:0007669"/>
    <property type="project" value="InterPro"/>
</dbReference>
<feature type="transmembrane region" description="Helical" evidence="14">
    <location>
        <begin position="229"/>
        <end position="249"/>
    </location>
</feature>
<dbReference type="GO" id="GO:0005886">
    <property type="term" value="C:plasma membrane"/>
    <property type="evidence" value="ECO:0007669"/>
    <property type="project" value="UniProtKB-SubCell"/>
</dbReference>
<dbReference type="InterPro" id="IPR006471">
    <property type="entry name" value="Formate_DH_gsu"/>
</dbReference>
<dbReference type="EMBL" id="JAEPBG010000002">
    <property type="protein sequence ID" value="MBK4734505.1"/>
    <property type="molecule type" value="Genomic_DNA"/>
</dbReference>
<keyword evidence="6" id="KW-0349">Heme</keyword>
<dbReference type="InterPro" id="IPR016174">
    <property type="entry name" value="Di-haem_cyt_TM"/>
</dbReference>
<feature type="transmembrane region" description="Helical" evidence="14">
    <location>
        <begin position="324"/>
        <end position="346"/>
    </location>
</feature>
<keyword evidence="18" id="KW-1185">Reference proteome</keyword>
<evidence type="ECO:0000256" key="9">
    <source>
        <dbReference type="ARBA" id="ARBA00022982"/>
    </source>
</evidence>
<keyword evidence="12 14" id="KW-0472">Membrane</keyword>
<evidence type="ECO:0000256" key="5">
    <source>
        <dbReference type="ARBA" id="ARBA00022475"/>
    </source>
</evidence>
<feature type="transmembrane region" description="Helical" evidence="14">
    <location>
        <begin position="184"/>
        <end position="209"/>
    </location>
</feature>
<dbReference type="SUPFAM" id="SSF81342">
    <property type="entry name" value="Transmembrane di-heme cytochromes"/>
    <property type="match status" value="1"/>
</dbReference>
<feature type="region of interest" description="Disordered" evidence="13">
    <location>
        <begin position="384"/>
        <end position="404"/>
    </location>
</feature>
<dbReference type="InterPro" id="IPR051817">
    <property type="entry name" value="FDH_cytochrome_b556_subunit"/>
</dbReference>
<keyword evidence="11" id="KW-0408">Iron</keyword>
<feature type="compositionally biased region" description="Polar residues" evidence="13">
    <location>
        <begin position="395"/>
        <end position="404"/>
    </location>
</feature>
<evidence type="ECO:0000259" key="16">
    <source>
        <dbReference type="Pfam" id="PF01292"/>
    </source>
</evidence>
<dbReference type="GO" id="GO:0008863">
    <property type="term" value="F:formate dehydrogenase (NAD+) activity"/>
    <property type="evidence" value="ECO:0007669"/>
    <property type="project" value="InterPro"/>
</dbReference>
<dbReference type="GO" id="GO:0009326">
    <property type="term" value="C:formate dehydrogenase complex"/>
    <property type="evidence" value="ECO:0007669"/>
    <property type="project" value="InterPro"/>
</dbReference>
<evidence type="ECO:0000313" key="18">
    <source>
        <dbReference type="Proteomes" id="UP000622890"/>
    </source>
</evidence>
<feature type="chain" id="PRO_5036747280" evidence="15">
    <location>
        <begin position="24"/>
        <end position="404"/>
    </location>
</feature>
<keyword evidence="4" id="KW-0813">Transport</keyword>
<dbReference type="RefSeq" id="WP_200591248.1">
    <property type="nucleotide sequence ID" value="NZ_JAEPBG010000002.1"/>
</dbReference>
<reference evidence="17" key="1">
    <citation type="submission" date="2021-01" db="EMBL/GenBank/DDBJ databases">
        <title>Genome sequence of strain Noviherbaspirillum sp. DKR-6.</title>
        <authorList>
            <person name="Chaudhary D.K."/>
        </authorList>
    </citation>
    <scope>NUCLEOTIDE SEQUENCE</scope>
    <source>
        <strain evidence="17">DKR-6</strain>
    </source>
</reference>
<dbReference type="NCBIfam" id="TIGR01583">
    <property type="entry name" value="formate-DH-gamm"/>
    <property type="match status" value="1"/>
</dbReference>
<evidence type="ECO:0000313" key="17">
    <source>
        <dbReference type="EMBL" id="MBK4734505.1"/>
    </source>
</evidence>
<accession>A0A934SQ18</accession>
<dbReference type="PANTHER" id="PTHR30074:SF6">
    <property type="entry name" value="FORMATE DEHYDROGENASE GAMMA SUBUNIT"/>
    <property type="match status" value="1"/>
</dbReference>
<gene>
    <name evidence="17" type="ORF">JJB74_07810</name>
</gene>
<dbReference type="GO" id="GO:0036397">
    <property type="term" value="F:formate dehydrogenase (quinone) activity"/>
    <property type="evidence" value="ECO:0007669"/>
    <property type="project" value="TreeGrafter"/>
</dbReference>
<evidence type="ECO:0000256" key="1">
    <source>
        <dbReference type="ARBA" id="ARBA00001971"/>
    </source>
</evidence>
<evidence type="ECO:0000256" key="4">
    <source>
        <dbReference type="ARBA" id="ARBA00022448"/>
    </source>
</evidence>
<comment type="caution">
    <text evidence="17">The sequence shown here is derived from an EMBL/GenBank/DDBJ whole genome shotgun (WGS) entry which is preliminary data.</text>
</comment>
<name>A0A934SQ18_9BURK</name>
<feature type="transmembrane region" description="Helical" evidence="14">
    <location>
        <begin position="142"/>
        <end position="164"/>
    </location>
</feature>
<feature type="domain" description="Cytochrome b561 bacterial/Ni-hydrogenase" evidence="16">
    <location>
        <begin position="177"/>
        <end position="355"/>
    </location>
</feature>
<keyword evidence="9" id="KW-0249">Electron transport</keyword>
<sequence>MKRWIASLGLGLTLALPLAASMAAPPDAADLDGQIKTMNGGVVVNRAPQSPPGITSAPSPAIPGVESVDILKQDQAERTRVQPGNMAPTWRVVKEGVNNYSSLPAPEAGVLIQPKAQFPGQERAVTAGHAWRQFRNGPLTQIGGWLLVAALLGLAIVYKVFGQIRLKKAPTGRKIERFTGVERFVHWTCALSFVTLAATGLAILFGKYVVLPVFGHTLFGWIAYAGKNIHNFVGPVFAVSVVAMFFTFVKDNIPKAVDLVWLLRLGGLLGKDHASSHRFNGGEKVWFWGGVILLGLIVSASGFVLDKLVPGMAYFRGDMQIANVIHVVGAVLVMAASLGHIYMGTIGMEGAYDAMRTGYVDDTWAEEHHDLWYQDVASGKIPRVRSPEGAAGVGAQTNTQGAAG</sequence>
<comment type="cofactor">
    <cofactor evidence="1">
        <name>heme</name>
        <dbReference type="ChEBI" id="CHEBI:30413"/>
    </cofactor>
</comment>
<protein>
    <submittedName>
        <fullName evidence="17">Formate dehydrogenase subunit gamma</fullName>
    </submittedName>
</protein>
<dbReference type="AlphaFoldDB" id="A0A934SQ18"/>
<proteinExistence type="inferred from homology"/>
<evidence type="ECO:0000256" key="10">
    <source>
        <dbReference type="ARBA" id="ARBA00022989"/>
    </source>
</evidence>
<organism evidence="17 18">
    <name type="scientific">Noviherbaspirillum pedocola</name>
    <dbReference type="NCBI Taxonomy" id="2801341"/>
    <lineage>
        <taxon>Bacteria</taxon>
        <taxon>Pseudomonadati</taxon>
        <taxon>Pseudomonadota</taxon>
        <taxon>Betaproteobacteria</taxon>
        <taxon>Burkholderiales</taxon>
        <taxon>Oxalobacteraceae</taxon>
        <taxon>Noviherbaspirillum</taxon>
    </lineage>
</organism>
<keyword evidence="7 14" id="KW-0812">Transmembrane</keyword>
<evidence type="ECO:0000256" key="13">
    <source>
        <dbReference type="SAM" id="MobiDB-lite"/>
    </source>
</evidence>
<feature type="signal peptide" evidence="15">
    <location>
        <begin position="1"/>
        <end position="23"/>
    </location>
</feature>
<evidence type="ECO:0000256" key="12">
    <source>
        <dbReference type="ARBA" id="ARBA00023136"/>
    </source>
</evidence>
<evidence type="ECO:0000256" key="8">
    <source>
        <dbReference type="ARBA" id="ARBA00022723"/>
    </source>
</evidence>
<dbReference type="GO" id="GO:0046872">
    <property type="term" value="F:metal ion binding"/>
    <property type="evidence" value="ECO:0007669"/>
    <property type="project" value="UniProtKB-KW"/>
</dbReference>
<evidence type="ECO:0000256" key="11">
    <source>
        <dbReference type="ARBA" id="ARBA00023004"/>
    </source>
</evidence>
<evidence type="ECO:0000256" key="2">
    <source>
        <dbReference type="ARBA" id="ARBA00004651"/>
    </source>
</evidence>
<dbReference type="GO" id="GO:0015944">
    <property type="term" value="P:formate oxidation"/>
    <property type="evidence" value="ECO:0007669"/>
    <property type="project" value="TreeGrafter"/>
</dbReference>
<keyword evidence="8" id="KW-0479">Metal-binding</keyword>
<comment type="similarity">
    <text evidence="3">Belongs to the formate dehydrogenase gamma subunit family.</text>
</comment>
<feature type="transmembrane region" description="Helical" evidence="14">
    <location>
        <begin position="285"/>
        <end position="304"/>
    </location>
</feature>
<evidence type="ECO:0000256" key="15">
    <source>
        <dbReference type="SAM" id="SignalP"/>
    </source>
</evidence>
<dbReference type="InterPro" id="IPR011577">
    <property type="entry name" value="Cyt_b561_bac/Ni-Hgenase"/>
</dbReference>
<evidence type="ECO:0000256" key="7">
    <source>
        <dbReference type="ARBA" id="ARBA00022692"/>
    </source>
</evidence>
<keyword evidence="15" id="KW-0732">Signal</keyword>
<keyword evidence="10 14" id="KW-1133">Transmembrane helix</keyword>
<dbReference type="PANTHER" id="PTHR30074">
    <property type="entry name" value="FORMATE DEHYDROGENASE, NITRATE-INDUCIBLE, CYTOCHROME B556 FDN SUBUNIT"/>
    <property type="match status" value="1"/>
</dbReference>